<evidence type="ECO:0000256" key="2">
    <source>
        <dbReference type="ARBA" id="ARBA00022860"/>
    </source>
</evidence>
<dbReference type="SUPFAM" id="SSF48726">
    <property type="entry name" value="Immunoglobulin"/>
    <property type="match status" value="1"/>
</dbReference>
<organism evidence="4 5">
    <name type="scientific">Ilyodon furcidens</name>
    <name type="common">goldbreast splitfin</name>
    <dbReference type="NCBI Taxonomy" id="33524"/>
    <lineage>
        <taxon>Eukaryota</taxon>
        <taxon>Metazoa</taxon>
        <taxon>Chordata</taxon>
        <taxon>Craniata</taxon>
        <taxon>Vertebrata</taxon>
        <taxon>Euteleostomi</taxon>
        <taxon>Actinopterygii</taxon>
        <taxon>Neopterygii</taxon>
        <taxon>Teleostei</taxon>
        <taxon>Neoteleostei</taxon>
        <taxon>Acanthomorphata</taxon>
        <taxon>Ovalentaria</taxon>
        <taxon>Atherinomorphae</taxon>
        <taxon>Cyprinodontiformes</taxon>
        <taxon>Goodeidae</taxon>
        <taxon>Ilyodon</taxon>
    </lineage>
</organism>
<comment type="caution">
    <text evidence="4">The sequence shown here is derived from an EMBL/GenBank/DDBJ whole genome shotgun (WGS) entry which is preliminary data.</text>
</comment>
<dbReference type="Gene3D" id="2.60.40.10">
    <property type="entry name" value="Immunoglobulins"/>
    <property type="match status" value="1"/>
</dbReference>
<dbReference type="PANTHER" id="PTHR47633:SF1">
    <property type="entry name" value="MYOSIN LIGHT CHAIN KINASE, SMOOTH MUSCLE"/>
    <property type="match status" value="1"/>
</dbReference>
<keyword evidence="5" id="KW-1185">Reference proteome</keyword>
<evidence type="ECO:0000259" key="3">
    <source>
        <dbReference type="PROSITE" id="PS50835"/>
    </source>
</evidence>
<dbReference type="EMBL" id="JAHRIQ010090820">
    <property type="protein sequence ID" value="MEQ2250299.1"/>
    <property type="molecule type" value="Genomic_DNA"/>
</dbReference>
<keyword evidence="2" id="KW-0112">Calmodulin-binding</keyword>
<evidence type="ECO:0000313" key="4">
    <source>
        <dbReference type="EMBL" id="MEQ2250299.1"/>
    </source>
</evidence>
<name>A0ABV0UZM4_9TELE</name>
<dbReference type="InterPro" id="IPR036179">
    <property type="entry name" value="Ig-like_dom_sf"/>
</dbReference>
<dbReference type="InterPro" id="IPR013098">
    <property type="entry name" value="Ig_I-set"/>
</dbReference>
<dbReference type="InterPro" id="IPR013783">
    <property type="entry name" value="Ig-like_fold"/>
</dbReference>
<comment type="similarity">
    <text evidence="1">Belongs to the protein kinase superfamily. CAMK Ser/Thr protein kinase family.</text>
</comment>
<dbReference type="PANTHER" id="PTHR47633">
    <property type="entry name" value="IMMUNOGLOBULIN"/>
    <property type="match status" value="1"/>
</dbReference>
<feature type="domain" description="Ig-like" evidence="3">
    <location>
        <begin position="1"/>
        <end position="81"/>
    </location>
</feature>
<gene>
    <name evidence="4" type="ORF">ILYODFUR_038553</name>
</gene>
<evidence type="ECO:0000256" key="1">
    <source>
        <dbReference type="ARBA" id="ARBA00006692"/>
    </source>
</evidence>
<dbReference type="InterPro" id="IPR007110">
    <property type="entry name" value="Ig-like_dom"/>
</dbReference>
<dbReference type="Proteomes" id="UP001482620">
    <property type="component" value="Unassembled WGS sequence"/>
</dbReference>
<reference evidence="4 5" key="1">
    <citation type="submission" date="2021-06" db="EMBL/GenBank/DDBJ databases">
        <authorList>
            <person name="Palmer J.M."/>
        </authorList>
    </citation>
    <scope>NUCLEOTIDE SEQUENCE [LARGE SCALE GENOMIC DNA]</scope>
    <source>
        <strain evidence="5">if_2019</strain>
        <tissue evidence="4">Muscle</tissue>
    </source>
</reference>
<protein>
    <recommendedName>
        <fullName evidence="3">Ig-like domain-containing protein</fullName>
    </recommendedName>
</protein>
<dbReference type="Pfam" id="PF07679">
    <property type="entry name" value="I-set"/>
    <property type="match status" value="1"/>
</dbReference>
<proteinExistence type="inferred from homology"/>
<accession>A0ABV0UZM4</accession>
<dbReference type="PROSITE" id="PS50835">
    <property type="entry name" value="IG_LIKE"/>
    <property type="match status" value="1"/>
</dbReference>
<evidence type="ECO:0000313" key="5">
    <source>
        <dbReference type="Proteomes" id="UP001482620"/>
    </source>
</evidence>
<sequence length="108" mass="11865">MKILAGEKVEILCKFSGAPPITCTWLKFRKPIQEDSSDISIESTDSSSKLTISSGQQEHCGCYTIELRNSYGLRQAALNLTIVGKKHLLHLDPLRGGNIYSLVLSSNV</sequence>